<accession>A0A839EG83</accession>
<dbReference type="AlphaFoldDB" id="A0A839EG83"/>
<dbReference type="Pfam" id="PF22278">
    <property type="entry name" value="DUF6958"/>
    <property type="match status" value="1"/>
</dbReference>
<proteinExistence type="predicted"/>
<organism evidence="1 2">
    <name type="scientific">Phyllobacterium myrsinacearum</name>
    <dbReference type="NCBI Taxonomy" id="28101"/>
    <lineage>
        <taxon>Bacteria</taxon>
        <taxon>Pseudomonadati</taxon>
        <taxon>Pseudomonadota</taxon>
        <taxon>Alphaproteobacteria</taxon>
        <taxon>Hyphomicrobiales</taxon>
        <taxon>Phyllobacteriaceae</taxon>
        <taxon>Phyllobacterium</taxon>
    </lineage>
</organism>
<name>A0A839EG83_9HYPH</name>
<evidence type="ECO:0000313" key="1">
    <source>
        <dbReference type="EMBL" id="MBA8877305.1"/>
    </source>
</evidence>
<dbReference type="InterPro" id="IPR054233">
    <property type="entry name" value="DUF6958"/>
</dbReference>
<keyword evidence="2" id="KW-1185">Reference proteome</keyword>
<dbReference type="RefSeq" id="WP_182547991.1">
    <property type="nucleotide sequence ID" value="NZ_JACGXN010000001.1"/>
</dbReference>
<sequence>MAQSSKVKVENVNHPGNSTRLDQVKYNAMKDAYMKVLPVAAPGLTVAEIRECLTDVLSQEVFPGGAKAGWWAKAVQLDLEAKGVVKREKTSPIRLYKA</sequence>
<dbReference type="Proteomes" id="UP000549052">
    <property type="component" value="Unassembled WGS sequence"/>
</dbReference>
<gene>
    <name evidence="1" type="ORF">FHW16_000987</name>
</gene>
<evidence type="ECO:0000313" key="2">
    <source>
        <dbReference type="Proteomes" id="UP000549052"/>
    </source>
</evidence>
<comment type="caution">
    <text evidence="1">The sequence shown here is derived from an EMBL/GenBank/DDBJ whole genome shotgun (WGS) entry which is preliminary data.</text>
</comment>
<dbReference type="EMBL" id="JACGXN010000001">
    <property type="protein sequence ID" value="MBA8877305.1"/>
    <property type="molecule type" value="Genomic_DNA"/>
</dbReference>
<reference evidence="1 2" key="1">
    <citation type="submission" date="2020-07" db="EMBL/GenBank/DDBJ databases">
        <title>Genomic Encyclopedia of Type Strains, Phase IV (KMG-V): Genome sequencing to study the core and pangenomes of soil and plant-associated prokaryotes.</title>
        <authorList>
            <person name="Whitman W."/>
        </authorList>
    </citation>
    <scope>NUCLEOTIDE SEQUENCE [LARGE SCALE GENOMIC DNA]</scope>
    <source>
        <strain evidence="1 2">AN3</strain>
    </source>
</reference>
<protein>
    <submittedName>
        <fullName evidence="1">Uncharacterized protein</fullName>
    </submittedName>
</protein>